<feature type="transmembrane region" description="Helical" evidence="1">
    <location>
        <begin position="190"/>
        <end position="208"/>
    </location>
</feature>
<feature type="transmembrane region" description="Helical" evidence="1">
    <location>
        <begin position="158"/>
        <end position="178"/>
    </location>
</feature>
<feature type="transmembrane region" description="Helical" evidence="1">
    <location>
        <begin position="248"/>
        <end position="268"/>
    </location>
</feature>
<feature type="transmembrane region" description="Helical" evidence="1">
    <location>
        <begin position="104"/>
        <end position="127"/>
    </location>
</feature>
<dbReference type="EMBL" id="JBFRYB010000001">
    <property type="protein sequence ID" value="MEX1664215.1"/>
    <property type="molecule type" value="Genomic_DNA"/>
</dbReference>
<evidence type="ECO:0000313" key="3">
    <source>
        <dbReference type="Proteomes" id="UP001557484"/>
    </source>
</evidence>
<keyword evidence="1" id="KW-1133">Transmembrane helix</keyword>
<name>A0ABV3TRJ6_9GAMM</name>
<proteinExistence type="predicted"/>
<keyword evidence="1" id="KW-0472">Membrane</keyword>
<protein>
    <submittedName>
        <fullName evidence="2">Uncharacterized protein</fullName>
    </submittedName>
</protein>
<reference evidence="2 3" key="1">
    <citation type="journal article" date="2011" name="Int. J. Syst. Evol. Microbiol.">
        <title>Zhongshania antarctica gen. nov., sp. nov. and Zhongshania guokunii sp. nov., gammaproteobacteria respectively isolated from coastal attached (fast) ice and surface seawater of the Antarctic.</title>
        <authorList>
            <person name="Li H.J."/>
            <person name="Zhang X.Y."/>
            <person name="Chen C.X."/>
            <person name="Zhang Y.J."/>
            <person name="Gao Z.M."/>
            <person name="Yu Y."/>
            <person name="Chen X.L."/>
            <person name="Chen B."/>
            <person name="Zhang Y.Z."/>
        </authorList>
    </citation>
    <scope>NUCLEOTIDE SEQUENCE [LARGE SCALE GENOMIC DNA]</scope>
    <source>
        <strain evidence="2 3">R06B22</strain>
    </source>
</reference>
<dbReference type="Proteomes" id="UP001557484">
    <property type="component" value="Unassembled WGS sequence"/>
</dbReference>
<feature type="transmembrane region" description="Helical" evidence="1">
    <location>
        <begin position="25"/>
        <end position="42"/>
    </location>
</feature>
<keyword evidence="1" id="KW-0812">Transmembrane</keyword>
<dbReference type="RefSeq" id="WP_368374340.1">
    <property type="nucleotide sequence ID" value="NZ_JBFRYB010000001.1"/>
</dbReference>
<accession>A0ABV3TRJ6</accession>
<feature type="transmembrane region" description="Helical" evidence="1">
    <location>
        <begin position="220"/>
        <end position="242"/>
    </location>
</feature>
<comment type="caution">
    <text evidence="2">The sequence shown here is derived from an EMBL/GenBank/DDBJ whole genome shotgun (WGS) entry which is preliminary data.</text>
</comment>
<evidence type="ECO:0000313" key="2">
    <source>
        <dbReference type="EMBL" id="MEX1664215.1"/>
    </source>
</evidence>
<feature type="transmembrane region" description="Helical" evidence="1">
    <location>
        <begin position="54"/>
        <end position="72"/>
    </location>
</feature>
<organism evidence="2 3">
    <name type="scientific">Zhongshania arctica</name>
    <dbReference type="NCBI Taxonomy" id="3238302"/>
    <lineage>
        <taxon>Bacteria</taxon>
        <taxon>Pseudomonadati</taxon>
        <taxon>Pseudomonadota</taxon>
        <taxon>Gammaproteobacteria</taxon>
        <taxon>Cellvibrionales</taxon>
        <taxon>Spongiibacteraceae</taxon>
        <taxon>Zhongshania</taxon>
    </lineage>
</organism>
<feature type="transmembrane region" description="Helical" evidence="1">
    <location>
        <begin position="79"/>
        <end position="98"/>
    </location>
</feature>
<gene>
    <name evidence="2" type="ORF">AB4875_01880</name>
</gene>
<evidence type="ECO:0000256" key="1">
    <source>
        <dbReference type="SAM" id="Phobius"/>
    </source>
</evidence>
<keyword evidence="3" id="KW-1185">Reference proteome</keyword>
<sequence>MSGERSYIASSASRISSVEIRENRNFIFTVILDILVYTSLFWRDYGISGQLLVAHYISFVAISDITGLFLPADKRHWFNLFRFIGSLSLLLLVVALASKGLDNGMPAVTLISIVLLGLRLLHSGLLLKRYGPLLKHLRHYPEYAMKYFRNANRSNQIALGYLVIVGAMIFFPQITYWTHYNAGENRLDDILTGFQAQSGIHFALKLLVFETLILNPAKKCIARTLVATFFIIQWPFMLPMFYLAPLPFVHAVVELFEVYLAILAFKYWRESGTRAVTE</sequence>